<dbReference type="PIRSF" id="PIRSF016719">
    <property type="entry name" value="UCP016719"/>
    <property type="match status" value="1"/>
</dbReference>
<name>A0A2W0H6M6_9BACI</name>
<dbReference type="InterPro" id="IPR008302">
    <property type="entry name" value="NamZ"/>
</dbReference>
<dbReference type="EMBL" id="PDOF01000002">
    <property type="protein sequence ID" value="PYZ96376.1"/>
    <property type="molecule type" value="Genomic_DNA"/>
</dbReference>
<dbReference type="OrthoDB" id="9801061at2"/>
<accession>A0A2W0H6M6</accession>
<sequence>MIQTGLDRLLTEKLSMLKGKTFGLMANHTSVTSDLTHSVDALRALGCTPACIFSPEHGFRGKVLAERKVRSSVDEETGIRIESLFPYEEERFMKATKDLDVLLFDMQDIGARFYTYIDLIAYGLQASKEHRIPFIVLDRPNPAGGAVAAGPLARQGTAASFSPIGLPVRHGLTAGEIALELNKTIGGQLDVIPMQGWERRMAYRDTGLPWVPPSPNANTMEMPLFYYGLALLDSINLSLGAGTDRPFQQVGAPWLDAEAVIQRLTERKIEDVNVESVTFTPTQGDYENESCRGIRICPVKNEWNAMTVAGHLFEVVREVHPSKVSWKKRDGRYWSDFIYGTEDLRLTYRNEESITALFRRDSQESKTFLDFYAEKLYK</sequence>
<evidence type="ECO:0000259" key="2">
    <source>
        <dbReference type="Pfam" id="PF20732"/>
    </source>
</evidence>
<dbReference type="GO" id="GO:0033922">
    <property type="term" value="F:peptidoglycan beta-N-acetylmuramidase activity"/>
    <property type="evidence" value="ECO:0007669"/>
    <property type="project" value="InterPro"/>
</dbReference>
<dbReference type="PANTHER" id="PTHR42915">
    <property type="entry name" value="HYPOTHETICAL 460 KDA PROTEIN IN FEUA-SIGW INTERGENIC REGION [PRECURSOR]"/>
    <property type="match status" value="1"/>
</dbReference>
<dbReference type="InterPro" id="IPR048502">
    <property type="entry name" value="NamZ_N"/>
</dbReference>
<proteinExistence type="predicted"/>
<feature type="domain" description="Peptidoglycan beta-N-acetylmuramidase NamZ C-terminal" evidence="2">
    <location>
        <begin position="224"/>
        <end position="369"/>
    </location>
</feature>
<feature type="domain" description="Peptidoglycan beta-N-acetylmuramidase NamZ N-terminal" evidence="1">
    <location>
        <begin position="23"/>
        <end position="220"/>
    </location>
</feature>
<dbReference type="Gene3D" id="3.40.50.12170">
    <property type="entry name" value="Uncharacterised protein PF07075, DUF1343"/>
    <property type="match status" value="1"/>
</dbReference>
<evidence type="ECO:0000313" key="4">
    <source>
        <dbReference type="Proteomes" id="UP000248066"/>
    </source>
</evidence>
<dbReference type="Gene3D" id="3.90.1150.140">
    <property type="match status" value="1"/>
</dbReference>
<keyword evidence="4" id="KW-1185">Reference proteome</keyword>
<evidence type="ECO:0008006" key="5">
    <source>
        <dbReference type="Google" id="ProtNLM"/>
    </source>
</evidence>
<comment type="caution">
    <text evidence="3">The sequence shown here is derived from an EMBL/GenBank/DDBJ whole genome shotgun (WGS) entry which is preliminary data.</text>
</comment>
<gene>
    <name evidence="3" type="ORF">CR205_11665</name>
</gene>
<evidence type="ECO:0000259" key="1">
    <source>
        <dbReference type="Pfam" id="PF07075"/>
    </source>
</evidence>
<dbReference type="RefSeq" id="WP_110520003.1">
    <property type="nucleotide sequence ID" value="NZ_PDOF01000002.1"/>
</dbReference>
<protein>
    <recommendedName>
        <fullName evidence="5">DUF1343 domain-containing protein</fullName>
    </recommendedName>
</protein>
<reference evidence="3 4" key="1">
    <citation type="submission" date="2017-10" db="EMBL/GenBank/DDBJ databases">
        <title>Bacillus sp. nov., a halophilic bacterium isolated from a Yangshapao Lake.</title>
        <authorList>
            <person name="Wang H."/>
        </authorList>
    </citation>
    <scope>NUCLEOTIDE SEQUENCE [LARGE SCALE GENOMIC DNA]</scope>
    <source>
        <strain evidence="3 4">YSP-3</strain>
    </source>
</reference>
<evidence type="ECO:0000313" key="3">
    <source>
        <dbReference type="EMBL" id="PYZ96376.1"/>
    </source>
</evidence>
<dbReference type="Pfam" id="PF07075">
    <property type="entry name" value="NamZ_N"/>
    <property type="match status" value="1"/>
</dbReference>
<dbReference type="InterPro" id="IPR048503">
    <property type="entry name" value="NamZ_C"/>
</dbReference>
<dbReference type="Proteomes" id="UP000248066">
    <property type="component" value="Unassembled WGS sequence"/>
</dbReference>
<dbReference type="Pfam" id="PF20732">
    <property type="entry name" value="NamZ_C"/>
    <property type="match status" value="1"/>
</dbReference>
<organism evidence="3 4">
    <name type="scientific">Alteribacter lacisalsi</name>
    <dbReference type="NCBI Taxonomy" id="2045244"/>
    <lineage>
        <taxon>Bacteria</taxon>
        <taxon>Bacillati</taxon>
        <taxon>Bacillota</taxon>
        <taxon>Bacilli</taxon>
        <taxon>Bacillales</taxon>
        <taxon>Bacillaceae</taxon>
        <taxon>Alteribacter</taxon>
    </lineage>
</organism>
<dbReference type="PANTHER" id="PTHR42915:SF1">
    <property type="entry name" value="PEPTIDOGLYCAN BETA-N-ACETYLMURAMIDASE NAMZ"/>
    <property type="match status" value="1"/>
</dbReference>
<dbReference type="AlphaFoldDB" id="A0A2W0H6M6"/>